<evidence type="ECO:0000313" key="4">
    <source>
        <dbReference type="EMBL" id="CEL54214.1"/>
    </source>
</evidence>
<dbReference type="Gene3D" id="3.40.50.300">
    <property type="entry name" value="P-loop containing nucleotide triphosphate hydrolases"/>
    <property type="match status" value="1"/>
</dbReference>
<keyword evidence="5" id="KW-1185">Reference proteome</keyword>
<dbReference type="InterPro" id="IPR027417">
    <property type="entry name" value="P-loop_NTPase"/>
</dbReference>
<protein>
    <submittedName>
        <fullName evidence="4">Conserved Plasmodium protein</fullName>
    </submittedName>
</protein>
<dbReference type="STRING" id="1108050.A0A0B7FBA7"/>
<feature type="coiled-coil region" evidence="1">
    <location>
        <begin position="275"/>
        <end position="309"/>
    </location>
</feature>
<organism evidence="4 5">
    <name type="scientific">Thanatephorus cucumeris (strain AG1-IB / isolate 7/3/14)</name>
    <name type="common">Lettuce bottom rot fungus</name>
    <name type="synonym">Rhizoctonia solani</name>
    <dbReference type="NCBI Taxonomy" id="1108050"/>
    <lineage>
        <taxon>Eukaryota</taxon>
        <taxon>Fungi</taxon>
        <taxon>Dikarya</taxon>
        <taxon>Basidiomycota</taxon>
        <taxon>Agaricomycotina</taxon>
        <taxon>Agaricomycetes</taxon>
        <taxon>Cantharellales</taxon>
        <taxon>Ceratobasidiaceae</taxon>
        <taxon>Rhizoctonia</taxon>
        <taxon>Rhizoctonia solani AG-1</taxon>
    </lineage>
</organism>
<evidence type="ECO:0000313" key="5">
    <source>
        <dbReference type="Proteomes" id="UP000059188"/>
    </source>
</evidence>
<proteinExistence type="predicted"/>
<dbReference type="EMBL" id="LN679255">
    <property type="protein sequence ID" value="CEL54214.1"/>
    <property type="molecule type" value="Genomic_DNA"/>
</dbReference>
<sequence length="746" mass="85168">MFAPHPGGHQYPGPQRHRTDGWMGRTAPPAYMLVMGSQGCGKSNFINMATGRPDFPTLHNSNSCTQSFYLSRWPRQVNQCEFRFTDTPGFGSSMITDRKILELLIEYLSPNTYGDCGPTTNMPKFHKVAGLLYIHSEDEPLKSRTSRETIETLVKVLGTQFINRVTVLLLPQNNSQINTYNFMPPEDSPIYPLYCSATKPWTILYDQTPQSIDRILWHYIGLHPRNTYLAVIDNFARHYAGSWQQSNVPRYLREFLLGYIPPLETVERSDIQSGLQEQYNVLKGLQNTLTQKEEEIKSIQSAHKKELENIQTKRIGESFDHETELKRLNNIIQDQKVELSKLSLGKDLGAKELETLKNEIRRLSSDKISEINRLQEELRTKDESLTQLETSKNEEISKLTSAKDLEIERLKARLQVLNDEPGKLQAESEREIRELTSQANAASARGEKNPGGEVYRLNAELRRVKAEYASLRNHTQLQENTEQAAITTALDDINRLIEELVQSLAERIEEHLERSSPKQTLNRQDLLSVFSRDENGLALKAEEDTYLLFEYAIQATVCDQLYAHLFRPFHPSIAEDEKCNKFITEVYDQMIRQEPQSIAGRWRRDTFSSISKKKSRGDKPDDERMHRIITEALSALVGKFIKIQPHEVLEGYDKALGKVIAKAEWLNRVLKEEVSILGNFQLISFSFGDAFQPSHMSEAISTPKKPYPEIILATVGLGLLKSYALGGDRQPETTILRKAVVFGPPK</sequence>
<feature type="coiled-coil region" evidence="1">
    <location>
        <begin position="346"/>
        <end position="514"/>
    </location>
</feature>
<dbReference type="GO" id="GO:0005525">
    <property type="term" value="F:GTP binding"/>
    <property type="evidence" value="ECO:0007669"/>
    <property type="project" value="InterPro"/>
</dbReference>
<name>A0A0B7FBA7_THACB</name>
<evidence type="ECO:0000256" key="1">
    <source>
        <dbReference type="SAM" id="Coils"/>
    </source>
</evidence>
<dbReference type="Pfam" id="PF01926">
    <property type="entry name" value="MMR_HSR1"/>
    <property type="match status" value="1"/>
</dbReference>
<evidence type="ECO:0000259" key="3">
    <source>
        <dbReference type="Pfam" id="PF01926"/>
    </source>
</evidence>
<dbReference type="CDD" id="cd00882">
    <property type="entry name" value="Ras_like_GTPase"/>
    <property type="match status" value="1"/>
</dbReference>
<keyword evidence="1" id="KW-0175">Coiled coil</keyword>
<feature type="domain" description="G" evidence="3">
    <location>
        <begin position="33"/>
        <end position="95"/>
    </location>
</feature>
<feature type="region of interest" description="Disordered" evidence="2">
    <location>
        <begin position="1"/>
        <end position="22"/>
    </location>
</feature>
<dbReference type="SUPFAM" id="SSF52540">
    <property type="entry name" value="P-loop containing nucleoside triphosphate hydrolases"/>
    <property type="match status" value="1"/>
</dbReference>
<gene>
    <name evidence="4" type="ORF">RSOLAG1IB_11612</name>
</gene>
<dbReference type="OrthoDB" id="3190709at2759"/>
<dbReference type="AlphaFoldDB" id="A0A0B7FBA7"/>
<accession>A0A0B7FBA7</accession>
<reference evidence="4 5" key="1">
    <citation type="submission" date="2014-11" db="EMBL/GenBank/DDBJ databases">
        <authorList>
            <person name="Wibberg Daniel"/>
        </authorList>
    </citation>
    <scope>NUCLEOTIDE SEQUENCE [LARGE SCALE GENOMIC DNA]</scope>
    <source>
        <strain evidence="4">Rhizoctonia solani AG1-IB 7/3/14</strain>
    </source>
</reference>
<dbReference type="Proteomes" id="UP000059188">
    <property type="component" value="Unassembled WGS sequence"/>
</dbReference>
<dbReference type="InterPro" id="IPR006073">
    <property type="entry name" value="GTP-bd"/>
</dbReference>
<evidence type="ECO:0000256" key="2">
    <source>
        <dbReference type="SAM" id="MobiDB-lite"/>
    </source>
</evidence>
<feature type="compositionally biased region" description="Low complexity" evidence="2">
    <location>
        <begin position="1"/>
        <end position="14"/>
    </location>
</feature>